<dbReference type="KEGG" id="cmos:111458788"/>
<gene>
    <name evidence="5" type="primary">LOC111458788</name>
</gene>
<protein>
    <submittedName>
        <fullName evidence="5">Uncharacterized protein LOC111458788</fullName>
    </submittedName>
</protein>
<name>A0A6J1GZ10_CUCMO</name>
<feature type="region of interest" description="Disordered" evidence="2">
    <location>
        <begin position="31"/>
        <end position="126"/>
    </location>
</feature>
<evidence type="ECO:0000256" key="2">
    <source>
        <dbReference type="SAM" id="MobiDB-lite"/>
    </source>
</evidence>
<sequence>MSRGNEFPDDGIEGVTAVAAAAFAILSVEESGPIKNVDHPETSSFQKTKNVKEDNRTPPPRPAPEPDKIPQPFSVNSEQEKQRPIEYTTNPSPAAINNISGGGRTEPERAVAVPGKPQTLPSETKADLWEKAELGKIQERYQKVDERICYWESKKKDKAMRKFEASQAEGMKKSKRIKGRRKLEEDMEFIKKIGGEARTKAEQKKKKEILKAKQRADIIRQTGKLPLACCC</sequence>
<evidence type="ECO:0000259" key="3">
    <source>
        <dbReference type="Pfam" id="PF03763"/>
    </source>
</evidence>
<dbReference type="AlphaFoldDB" id="A0A6J1GZ10"/>
<dbReference type="Pfam" id="PF03763">
    <property type="entry name" value="Remorin_C"/>
    <property type="match status" value="1"/>
</dbReference>
<dbReference type="GeneID" id="111458788"/>
<evidence type="ECO:0000313" key="5">
    <source>
        <dbReference type="RefSeq" id="XP_022957366.1"/>
    </source>
</evidence>
<feature type="domain" description="Remorin C-terminal" evidence="3">
    <location>
        <begin position="123"/>
        <end position="226"/>
    </location>
</feature>
<accession>A0A6J1GZ10</accession>
<dbReference type="Proteomes" id="UP000504609">
    <property type="component" value="Unplaced"/>
</dbReference>
<feature type="compositionally biased region" description="Polar residues" evidence="2">
    <location>
        <begin position="87"/>
        <end position="99"/>
    </location>
</feature>
<proteinExistence type="inferred from homology"/>
<dbReference type="PANTHER" id="PTHR31471">
    <property type="entry name" value="OS02G0116800 PROTEIN"/>
    <property type="match status" value="1"/>
</dbReference>
<dbReference type="InterPro" id="IPR005516">
    <property type="entry name" value="Remorin_C"/>
</dbReference>
<evidence type="ECO:0000313" key="4">
    <source>
        <dbReference type="Proteomes" id="UP000504609"/>
    </source>
</evidence>
<organism evidence="4 5">
    <name type="scientific">Cucurbita moschata</name>
    <name type="common">Winter crookneck squash</name>
    <name type="synonym">Cucurbita pepo var. moschata</name>
    <dbReference type="NCBI Taxonomy" id="3662"/>
    <lineage>
        <taxon>Eukaryota</taxon>
        <taxon>Viridiplantae</taxon>
        <taxon>Streptophyta</taxon>
        <taxon>Embryophyta</taxon>
        <taxon>Tracheophyta</taxon>
        <taxon>Spermatophyta</taxon>
        <taxon>Magnoliopsida</taxon>
        <taxon>eudicotyledons</taxon>
        <taxon>Gunneridae</taxon>
        <taxon>Pentapetalae</taxon>
        <taxon>rosids</taxon>
        <taxon>fabids</taxon>
        <taxon>Cucurbitales</taxon>
        <taxon>Cucurbitaceae</taxon>
        <taxon>Cucurbiteae</taxon>
        <taxon>Cucurbita</taxon>
    </lineage>
</organism>
<reference evidence="5" key="1">
    <citation type="submission" date="2025-08" db="UniProtKB">
        <authorList>
            <consortium name="RefSeq"/>
        </authorList>
    </citation>
    <scope>IDENTIFICATION</scope>
    <source>
        <tissue evidence="5">Young leaves</tissue>
    </source>
</reference>
<dbReference type="RefSeq" id="XP_022957366.1">
    <property type="nucleotide sequence ID" value="XM_023101598.1"/>
</dbReference>
<evidence type="ECO:0000256" key="1">
    <source>
        <dbReference type="ARBA" id="ARBA00005711"/>
    </source>
</evidence>
<keyword evidence="4" id="KW-1185">Reference proteome</keyword>
<dbReference type="PANTHER" id="PTHR31471:SF51">
    <property type="entry name" value="REMORIN FAMILY PROTEIN"/>
    <property type="match status" value="1"/>
</dbReference>
<comment type="similarity">
    <text evidence="1">Belongs to the remorin family.</text>
</comment>